<organism evidence="1 2">
    <name type="scientific">Mycolicibacterium wolinskyi</name>
    <dbReference type="NCBI Taxonomy" id="59750"/>
    <lineage>
        <taxon>Bacteria</taxon>
        <taxon>Bacillati</taxon>
        <taxon>Actinomycetota</taxon>
        <taxon>Actinomycetes</taxon>
        <taxon>Mycobacteriales</taxon>
        <taxon>Mycobacteriaceae</taxon>
        <taxon>Mycolicibacterium</taxon>
    </lineage>
</organism>
<dbReference type="Proteomes" id="UP000193964">
    <property type="component" value="Unassembled WGS sequence"/>
</dbReference>
<dbReference type="AlphaFoldDB" id="A0A1X2EZB8"/>
<accession>A0A1X2EZB8</accession>
<gene>
    <name evidence="1" type="ORF">AWC31_33210</name>
</gene>
<protein>
    <submittedName>
        <fullName evidence="1">Uncharacterized protein</fullName>
    </submittedName>
</protein>
<sequence length="63" mass="6909">MIETSAPRTVCPSTLADALGPTAIGAQRLFALLNIASPLRDVVYRYTRFKIVKLPTHRVGDEP</sequence>
<dbReference type="EMBL" id="LQQA01000030">
    <property type="protein sequence ID" value="ORX11551.1"/>
    <property type="molecule type" value="Genomic_DNA"/>
</dbReference>
<reference evidence="1 2" key="1">
    <citation type="submission" date="2016-01" db="EMBL/GenBank/DDBJ databases">
        <title>The new phylogeny of the genus Mycobacterium.</title>
        <authorList>
            <person name="Tarcisio F."/>
            <person name="Conor M."/>
            <person name="Antonella G."/>
            <person name="Elisabetta G."/>
            <person name="Giulia F.S."/>
            <person name="Sara T."/>
            <person name="Anna F."/>
            <person name="Clotilde B."/>
            <person name="Roberto B."/>
            <person name="Veronica D.S."/>
            <person name="Fabio R."/>
            <person name="Monica P."/>
            <person name="Olivier J."/>
            <person name="Enrico T."/>
            <person name="Nicola S."/>
        </authorList>
    </citation>
    <scope>NUCLEOTIDE SEQUENCE [LARGE SCALE GENOMIC DNA]</scope>
    <source>
        <strain evidence="1 2">ATCC 700010</strain>
    </source>
</reference>
<name>A0A1X2EZB8_9MYCO</name>
<evidence type="ECO:0000313" key="2">
    <source>
        <dbReference type="Proteomes" id="UP000193964"/>
    </source>
</evidence>
<proteinExistence type="predicted"/>
<comment type="caution">
    <text evidence="1">The sequence shown here is derived from an EMBL/GenBank/DDBJ whole genome shotgun (WGS) entry which is preliminary data.</text>
</comment>
<evidence type="ECO:0000313" key="1">
    <source>
        <dbReference type="EMBL" id="ORX11551.1"/>
    </source>
</evidence>